<feature type="compositionally biased region" description="Polar residues" evidence="1">
    <location>
        <begin position="459"/>
        <end position="521"/>
    </location>
</feature>
<gene>
    <name evidence="3" type="ORF">POCULU_LOCUS1115</name>
</gene>
<accession>A0A9N8W332</accession>
<feature type="compositionally biased region" description="Basic and acidic residues" evidence="1">
    <location>
        <begin position="1003"/>
        <end position="1013"/>
    </location>
</feature>
<evidence type="ECO:0000259" key="2">
    <source>
        <dbReference type="SMART" id="SM01349"/>
    </source>
</evidence>
<dbReference type="PANTHER" id="PTHR13371:SF0">
    <property type="entry name" value="CENTROSOMAL PROTEIN OF 104 KDA"/>
    <property type="match status" value="1"/>
</dbReference>
<dbReference type="Pfam" id="PF21039">
    <property type="entry name" value="CEP104_ZnF"/>
    <property type="match status" value="1"/>
</dbReference>
<dbReference type="Pfam" id="PF21038">
    <property type="entry name" value="CEP104_N"/>
    <property type="match status" value="2"/>
</dbReference>
<feature type="compositionally biased region" description="Low complexity" evidence="1">
    <location>
        <begin position="1040"/>
        <end position="1055"/>
    </location>
</feature>
<feature type="compositionally biased region" description="Polar residues" evidence="1">
    <location>
        <begin position="587"/>
        <end position="602"/>
    </location>
</feature>
<feature type="domain" description="TOG" evidence="2">
    <location>
        <begin position="643"/>
        <end position="906"/>
    </location>
</feature>
<evidence type="ECO:0000313" key="3">
    <source>
        <dbReference type="EMBL" id="CAG8472540.1"/>
    </source>
</evidence>
<evidence type="ECO:0000313" key="4">
    <source>
        <dbReference type="Proteomes" id="UP000789572"/>
    </source>
</evidence>
<feature type="compositionally biased region" description="Polar residues" evidence="1">
    <location>
        <begin position="1072"/>
        <end position="1093"/>
    </location>
</feature>
<feature type="compositionally biased region" description="Low complexity" evidence="1">
    <location>
        <begin position="985"/>
        <end position="1001"/>
    </location>
</feature>
<dbReference type="InterPro" id="IPR048738">
    <property type="entry name" value="CEP104_Znf"/>
</dbReference>
<dbReference type="Gene3D" id="1.25.10.10">
    <property type="entry name" value="Leucine-rich Repeat Variant"/>
    <property type="match status" value="1"/>
</dbReference>
<sequence>MSLQHLEFEIIHATGWDDNYPPEQLVPKDKISDSNNTVKHGKGWQSPRFCTYPQEIILRIRDGPARIRKLQILSHHYKIAQKLDIYVGAIQRRKEMVSPSQNSFKEDNATVADTTAIITAATIESDEPIIINDDQQTQTELSREDLSWDQMPKIVDNDSDGEGISQGRDDEEEEYHIVRMADAPYIHFRRLGYCALDSNERANYKARELKSVRLDATGEYIRLVARRFHSNHLNQYNQVGVVGITLMGERVDDCLDGESRIIPIENADDDPSSRVASPESCVVPILQASVPPSPTLSDPPKEDDVVNFEDGNPFHSPNFLQNTEDMTKLLEAFSRAKETAVKGKEEAKRVRVEDFYFAKILKTSMTIMEKGAEEIMKLDALKKQVVKEEDYDSAARYKALMFFSYSNSSHLILQSQIEAIKSTVRDKIIDEGIEVDENGEVILIDPDIADIVGLADTRPTPSESQTHSPRGSLSNGKASPRDTPNTSPRSSLSGKHNSSGMTRTASSHSMTRNASNGSAMVSRTDGDDYPYQLNGHDELAAGNMQRSMSRKRSPSPLNLSKSRTNSNASNSNRHASAINKHDLDDTFGTSANSSAQVSPVSSEKTHSWTAVEDERPLPALEKVKPPVMPLPFEDELVDNEPEELSDLAKSAFAWSIDVFGDRVISCLLSKKFKLRESALFEVTRLIDIEKGVGLTIDEKIDKLALIKAAFQVMEEGLSDTREKLILQSIKLWDAITKFCVLHKTPNSATYKTVEQTYPKLFAKIADGNPRLKQAASDLFVMLCTNYRTPNQMLMSHVLKPALTQTQPPKQAKAKIELVMRLVDEFGVALVPKGKFDKDSAISLEGVMEVAVSYLNHSNGDVRDSATKLAARVCRYTEKENVEKYLDGVKPLLLETIWKLVEDQGPNRRRRPRQAQIAPPTMFELDEALLEKPLAKRGTVSRLQQQLMEARAMVNNVNHFVQDDYDAYLANSTKLFRHEYPDEVQKPPAAVESAPVEPKVAPQEVEKVAPEKKSSSAKTAKSTKSAPAAKKTVVKKKVDSSKSTVQSKTSSKSSVSARGTASKTPSRRGSAGEKSSSRPSTKTTNGKSGDSTSKASEDAGEDVKADGFCIFCDEQNDDFTEENLMTHYWNDCPVLTKCPLCNIILEISTLDDHMLTDCDKSKFVKQCPRCREVIPADSYLEHIAKQTCMLIPPQIVRCPLCKTVVRPATEAGWKAHLLDEEGCPKNIRKSTPTEKKLDKVDETSKEKKDRSKASPVGGSKTSSSSVKAPTRKSSGVIGKDKARKPSAKGGKLKSGV</sequence>
<dbReference type="Pfam" id="PF21040">
    <property type="entry name" value="CEP104-like_TOG"/>
    <property type="match status" value="1"/>
</dbReference>
<dbReference type="OrthoDB" id="66599at2759"/>
<feature type="compositionally biased region" description="Low complexity" evidence="1">
    <location>
        <begin position="1252"/>
        <end position="1267"/>
    </location>
</feature>
<protein>
    <submittedName>
        <fullName evidence="3">2177_t:CDS:1</fullName>
    </submittedName>
</protein>
<proteinExistence type="predicted"/>
<feature type="region of interest" description="Disordered" evidence="1">
    <location>
        <begin position="1223"/>
        <end position="1295"/>
    </location>
</feature>
<dbReference type="Proteomes" id="UP000789572">
    <property type="component" value="Unassembled WGS sequence"/>
</dbReference>
<dbReference type="InterPro" id="IPR048739">
    <property type="entry name" value="CEP104_N"/>
</dbReference>
<dbReference type="InterPro" id="IPR052607">
    <property type="entry name" value="CEP104-like"/>
</dbReference>
<dbReference type="PANTHER" id="PTHR13371">
    <property type="entry name" value="GLYCINE-, GLUTAMATE-, THIENYLCYCLOHEXYLPIPERIDINE-BINDING PROTEIN"/>
    <property type="match status" value="1"/>
</dbReference>
<feature type="compositionally biased region" description="Basic and acidic residues" evidence="1">
    <location>
        <begin position="1230"/>
        <end position="1251"/>
    </location>
</feature>
<dbReference type="SUPFAM" id="SSF48371">
    <property type="entry name" value="ARM repeat"/>
    <property type="match status" value="1"/>
</dbReference>
<dbReference type="SMART" id="SM01349">
    <property type="entry name" value="TOG"/>
    <property type="match status" value="1"/>
</dbReference>
<feature type="compositionally biased region" description="Low complexity" evidence="1">
    <location>
        <begin position="562"/>
        <end position="578"/>
    </location>
</feature>
<comment type="caution">
    <text evidence="3">The sequence shown here is derived from an EMBL/GenBank/DDBJ whole genome shotgun (WGS) entry which is preliminary data.</text>
</comment>
<dbReference type="EMBL" id="CAJVPJ010000074">
    <property type="protein sequence ID" value="CAG8472540.1"/>
    <property type="molecule type" value="Genomic_DNA"/>
</dbReference>
<dbReference type="GO" id="GO:0005929">
    <property type="term" value="C:cilium"/>
    <property type="evidence" value="ECO:0007669"/>
    <property type="project" value="TreeGrafter"/>
</dbReference>
<reference evidence="3" key="1">
    <citation type="submission" date="2021-06" db="EMBL/GenBank/DDBJ databases">
        <authorList>
            <person name="Kallberg Y."/>
            <person name="Tangrot J."/>
            <person name="Rosling A."/>
        </authorList>
    </citation>
    <scope>NUCLEOTIDE SEQUENCE</scope>
    <source>
        <strain evidence="3">IA702</strain>
    </source>
</reference>
<dbReference type="InterPro" id="IPR016024">
    <property type="entry name" value="ARM-type_fold"/>
</dbReference>
<feature type="compositionally biased region" description="Low complexity" evidence="1">
    <location>
        <begin position="1015"/>
        <end position="1030"/>
    </location>
</feature>
<organism evidence="3 4">
    <name type="scientific">Paraglomus occultum</name>
    <dbReference type="NCBI Taxonomy" id="144539"/>
    <lineage>
        <taxon>Eukaryota</taxon>
        <taxon>Fungi</taxon>
        <taxon>Fungi incertae sedis</taxon>
        <taxon>Mucoromycota</taxon>
        <taxon>Glomeromycotina</taxon>
        <taxon>Glomeromycetes</taxon>
        <taxon>Paraglomerales</taxon>
        <taxon>Paraglomeraceae</taxon>
        <taxon>Paraglomus</taxon>
    </lineage>
</organism>
<evidence type="ECO:0000256" key="1">
    <source>
        <dbReference type="SAM" id="MobiDB-lite"/>
    </source>
</evidence>
<feature type="region of interest" description="Disordered" evidence="1">
    <location>
        <begin position="985"/>
        <end position="1098"/>
    </location>
</feature>
<feature type="region of interest" description="Disordered" evidence="1">
    <location>
        <begin position="454"/>
        <end position="610"/>
    </location>
</feature>
<keyword evidence="4" id="KW-1185">Reference proteome</keyword>
<name>A0A9N8W332_9GLOM</name>
<dbReference type="InterPro" id="IPR034085">
    <property type="entry name" value="TOG"/>
</dbReference>
<dbReference type="InterPro" id="IPR011989">
    <property type="entry name" value="ARM-like"/>
</dbReference>